<proteinExistence type="predicted"/>
<gene>
    <name evidence="2" type="ORF">PCOR1329_LOCUS78797</name>
</gene>
<feature type="compositionally biased region" description="Basic and acidic residues" evidence="1">
    <location>
        <begin position="91"/>
        <end position="110"/>
    </location>
</feature>
<feature type="non-terminal residue" evidence="2">
    <location>
        <position position="1"/>
    </location>
</feature>
<organism evidence="2 3">
    <name type="scientific">Prorocentrum cordatum</name>
    <dbReference type="NCBI Taxonomy" id="2364126"/>
    <lineage>
        <taxon>Eukaryota</taxon>
        <taxon>Sar</taxon>
        <taxon>Alveolata</taxon>
        <taxon>Dinophyceae</taxon>
        <taxon>Prorocentrales</taxon>
        <taxon>Prorocentraceae</taxon>
        <taxon>Prorocentrum</taxon>
    </lineage>
</organism>
<reference evidence="2" key="1">
    <citation type="submission" date="2023-10" db="EMBL/GenBank/DDBJ databases">
        <authorList>
            <person name="Chen Y."/>
            <person name="Shah S."/>
            <person name="Dougan E. K."/>
            <person name="Thang M."/>
            <person name="Chan C."/>
        </authorList>
    </citation>
    <scope>NUCLEOTIDE SEQUENCE [LARGE SCALE GENOMIC DNA]</scope>
</reference>
<feature type="compositionally biased region" description="Low complexity" evidence="1">
    <location>
        <begin position="163"/>
        <end position="184"/>
    </location>
</feature>
<feature type="compositionally biased region" description="Basic and acidic residues" evidence="1">
    <location>
        <begin position="306"/>
        <end position="327"/>
    </location>
</feature>
<feature type="compositionally biased region" description="Basic residues" evidence="1">
    <location>
        <begin position="39"/>
        <end position="54"/>
    </location>
</feature>
<keyword evidence="3" id="KW-1185">Reference proteome</keyword>
<accession>A0ABN9XTW4</accession>
<dbReference type="EMBL" id="CAUYUJ010021016">
    <property type="protein sequence ID" value="CAK0902033.1"/>
    <property type="molecule type" value="Genomic_DNA"/>
</dbReference>
<comment type="caution">
    <text evidence="2">The sequence shown here is derived from an EMBL/GenBank/DDBJ whole genome shotgun (WGS) entry which is preliminary data.</text>
</comment>
<name>A0ABN9XTW4_9DINO</name>
<protein>
    <submittedName>
        <fullName evidence="2">Uncharacterized protein</fullName>
    </submittedName>
</protein>
<dbReference type="Proteomes" id="UP001189429">
    <property type="component" value="Unassembled WGS sequence"/>
</dbReference>
<evidence type="ECO:0000256" key="1">
    <source>
        <dbReference type="SAM" id="MobiDB-lite"/>
    </source>
</evidence>
<feature type="region of interest" description="Disordered" evidence="1">
    <location>
        <begin position="1"/>
        <end position="225"/>
    </location>
</feature>
<feature type="compositionally biased region" description="Low complexity" evidence="1">
    <location>
        <begin position="8"/>
        <end position="21"/>
    </location>
</feature>
<feature type="region of interest" description="Disordered" evidence="1">
    <location>
        <begin position="306"/>
        <end position="349"/>
    </location>
</feature>
<evidence type="ECO:0000313" key="3">
    <source>
        <dbReference type="Proteomes" id="UP001189429"/>
    </source>
</evidence>
<feature type="compositionally biased region" description="Basic residues" evidence="1">
    <location>
        <begin position="328"/>
        <end position="343"/>
    </location>
</feature>
<sequence length="382" mass="40723">RVRERARTAAPTPSSPPETTTGLRGQLSARARAGPPFLRGRRGSGSRHPRRGTGARRSPEARSAVAARPRERRGRGRAAAAVGEGLGPRGDAPHEEHCQGEGPDTKERAKPGRGWATSAPQPAPAPEGIPRLPSRRLPTGAALRYARSSSPSRRVEKAITKNPAPSAATTKSARAAAPRRGWAAKTGSHRGRGLRGCAEGPRAPQRSGQLSRAAPTHRASLDPLRAPLRRGTARWEEYVPLYCGQFPTAAYMRSTGCWNREQSHCSRRDAAPASRTAMLTLPNDNSRIARAAPGWLRHGAEVGRGRVNDFRRGGGGGEGRRSIDLRSRGHGAPRFRVASRRGHGGPNPPLPRLALLGFGGGGRGCLETRSVVRVASPWVEGT</sequence>
<evidence type="ECO:0000313" key="2">
    <source>
        <dbReference type="EMBL" id="CAK0902033.1"/>
    </source>
</evidence>